<evidence type="ECO:0000313" key="6">
    <source>
        <dbReference type="Proteomes" id="UP000237771"/>
    </source>
</evidence>
<dbReference type="EMBL" id="PVUB01000009">
    <property type="protein sequence ID" value="PRZ21242.1"/>
    <property type="molecule type" value="Genomic_DNA"/>
</dbReference>
<dbReference type="Proteomes" id="UP000184384">
    <property type="component" value="Unassembled WGS sequence"/>
</dbReference>
<protein>
    <submittedName>
        <fullName evidence="4">Response regulator receiver domain-containing protein</fullName>
    </submittedName>
</protein>
<dbReference type="SUPFAM" id="SSF52172">
    <property type="entry name" value="CheY-like"/>
    <property type="match status" value="1"/>
</dbReference>
<reference evidence="5" key="2">
    <citation type="submission" date="2016-11" db="EMBL/GenBank/DDBJ databases">
        <authorList>
            <person name="Varghese N."/>
            <person name="Submissions S."/>
        </authorList>
    </citation>
    <scope>NUCLEOTIDE SEQUENCE [LARGE SCALE GENOMIC DNA]</scope>
    <source>
        <strain evidence="5">DSM 19729</strain>
    </source>
</reference>
<organism evidence="4 5">
    <name type="scientific">Flavobacterium granuli</name>
    <dbReference type="NCBI Taxonomy" id="280093"/>
    <lineage>
        <taxon>Bacteria</taxon>
        <taxon>Pseudomonadati</taxon>
        <taxon>Bacteroidota</taxon>
        <taxon>Flavobacteriia</taxon>
        <taxon>Flavobacteriales</taxon>
        <taxon>Flavobacteriaceae</taxon>
        <taxon>Flavobacterium</taxon>
    </lineage>
</organism>
<name>A0A1M5S7R1_9FLAO</name>
<dbReference type="InterPro" id="IPR001789">
    <property type="entry name" value="Sig_transdc_resp-reg_receiver"/>
</dbReference>
<evidence type="ECO:0000259" key="2">
    <source>
        <dbReference type="PROSITE" id="PS50110"/>
    </source>
</evidence>
<gene>
    <name evidence="3" type="ORF">BC624_10995</name>
    <name evidence="4" type="ORF">SAMN05443373_11195</name>
</gene>
<dbReference type="RefSeq" id="WP_072945227.1">
    <property type="nucleotide sequence ID" value="NZ_FQWO01000011.1"/>
</dbReference>
<keyword evidence="1" id="KW-0597">Phosphoprotein</keyword>
<sequence>MLNKTIYIIDDDPIVRFIIEKMMSKMDSTLIFIHCENGKVGLEKLNGHQGEFSKCIILLDLNMPLLDGWGFLDEIQSRKLNDYKNVALYILSSSTDKPDIERSKKYSIVKKFYHKPLSIADITEILDMHIKPAV</sequence>
<dbReference type="PANTHER" id="PTHR44520">
    <property type="entry name" value="RESPONSE REGULATOR RCP1-RELATED"/>
    <property type="match status" value="1"/>
</dbReference>
<reference evidence="3 6" key="3">
    <citation type="submission" date="2018-03" db="EMBL/GenBank/DDBJ databases">
        <title>Genomic Encyclopedia of Archaeal and Bacterial Type Strains, Phase II (KMG-II): from individual species to whole genera.</title>
        <authorList>
            <person name="Goeker M."/>
        </authorList>
    </citation>
    <scope>NUCLEOTIDE SEQUENCE [LARGE SCALE GENOMIC DNA]</scope>
    <source>
        <strain evidence="3 6">DSM 17797</strain>
    </source>
</reference>
<reference evidence="4" key="1">
    <citation type="submission" date="2016-11" db="EMBL/GenBank/DDBJ databases">
        <authorList>
            <person name="Jaros S."/>
            <person name="Januszkiewicz K."/>
            <person name="Wedrychowicz H."/>
        </authorList>
    </citation>
    <scope>NUCLEOTIDE SEQUENCE [LARGE SCALE GENOMIC DNA]</scope>
    <source>
        <strain evidence="4">DSM 19729</strain>
    </source>
</reference>
<feature type="domain" description="Response regulatory" evidence="2">
    <location>
        <begin position="5"/>
        <end position="130"/>
    </location>
</feature>
<dbReference type="EMBL" id="FQWO01000011">
    <property type="protein sequence ID" value="SHH34637.1"/>
    <property type="molecule type" value="Genomic_DNA"/>
</dbReference>
<proteinExistence type="predicted"/>
<evidence type="ECO:0000313" key="3">
    <source>
        <dbReference type="EMBL" id="PRZ21242.1"/>
    </source>
</evidence>
<evidence type="ECO:0000313" key="5">
    <source>
        <dbReference type="Proteomes" id="UP000184384"/>
    </source>
</evidence>
<dbReference type="PANTHER" id="PTHR44520:SF2">
    <property type="entry name" value="RESPONSE REGULATOR RCP1"/>
    <property type="match status" value="1"/>
</dbReference>
<dbReference type="InterPro" id="IPR011006">
    <property type="entry name" value="CheY-like_superfamily"/>
</dbReference>
<evidence type="ECO:0000256" key="1">
    <source>
        <dbReference type="PROSITE-ProRule" id="PRU00169"/>
    </source>
</evidence>
<dbReference type="Gene3D" id="3.40.50.2300">
    <property type="match status" value="1"/>
</dbReference>
<dbReference type="STRING" id="280093.SAMN05443373_11195"/>
<dbReference type="OrthoDB" id="673128at2"/>
<dbReference type="PROSITE" id="PS50110">
    <property type="entry name" value="RESPONSE_REGULATORY"/>
    <property type="match status" value="1"/>
</dbReference>
<dbReference type="SMART" id="SM00448">
    <property type="entry name" value="REC"/>
    <property type="match status" value="1"/>
</dbReference>
<keyword evidence="6" id="KW-1185">Reference proteome</keyword>
<dbReference type="GO" id="GO:0000160">
    <property type="term" value="P:phosphorelay signal transduction system"/>
    <property type="evidence" value="ECO:0007669"/>
    <property type="project" value="InterPro"/>
</dbReference>
<dbReference type="AlphaFoldDB" id="A0A1M5S7R1"/>
<dbReference type="Pfam" id="PF00072">
    <property type="entry name" value="Response_reg"/>
    <property type="match status" value="1"/>
</dbReference>
<dbReference type="InterPro" id="IPR052893">
    <property type="entry name" value="TCS_response_regulator"/>
</dbReference>
<accession>A0A1M5S7R1</accession>
<dbReference type="Proteomes" id="UP000237771">
    <property type="component" value="Unassembled WGS sequence"/>
</dbReference>
<feature type="modified residue" description="4-aspartylphosphate" evidence="1">
    <location>
        <position position="60"/>
    </location>
</feature>
<evidence type="ECO:0000313" key="4">
    <source>
        <dbReference type="EMBL" id="SHH34637.1"/>
    </source>
</evidence>